<feature type="transmembrane region" description="Helical" evidence="9">
    <location>
        <begin position="36"/>
        <end position="54"/>
    </location>
</feature>
<reference evidence="10 11" key="1">
    <citation type="journal article" date="2023" name="G3 (Bethesda)">
        <title>A high-quality reference genome for the fission yeast Schizosaccharomyces osmophilus.</title>
        <authorList>
            <person name="Jia G.S."/>
            <person name="Zhang W.C."/>
            <person name="Liang Y."/>
            <person name="Liu X.H."/>
            <person name="Rhind N."/>
            <person name="Pidoux A."/>
            <person name="Brysch-Herzberg M."/>
            <person name="Du L.L."/>
        </authorList>
    </citation>
    <scope>NUCLEOTIDE SEQUENCE [LARGE SCALE GENOMIC DNA]</scope>
    <source>
        <strain evidence="10 11">CBS 15793</strain>
    </source>
</reference>
<evidence type="ECO:0000256" key="4">
    <source>
        <dbReference type="ARBA" id="ARBA00022692"/>
    </source>
</evidence>
<dbReference type="GO" id="GO:0012505">
    <property type="term" value="C:endomembrane system"/>
    <property type="evidence" value="ECO:0007669"/>
    <property type="project" value="UniProtKB-SubCell"/>
</dbReference>
<keyword evidence="11" id="KW-1185">Reference proteome</keyword>
<dbReference type="PANTHER" id="PTHR12263:SF0">
    <property type="entry name" value="V-TYPE PROTON ATPASE SUBUNIT"/>
    <property type="match status" value="1"/>
</dbReference>
<evidence type="ECO:0000256" key="9">
    <source>
        <dbReference type="SAM" id="Phobius"/>
    </source>
</evidence>
<name>A0AAE9W954_9SCHI</name>
<evidence type="ECO:0000313" key="10">
    <source>
        <dbReference type="EMBL" id="WBW71970.1"/>
    </source>
</evidence>
<keyword evidence="4 9" id="KW-0812">Transmembrane</keyword>
<evidence type="ECO:0000256" key="5">
    <source>
        <dbReference type="ARBA" id="ARBA00022781"/>
    </source>
</evidence>
<dbReference type="AlphaFoldDB" id="A0AAE9W954"/>
<evidence type="ECO:0000256" key="6">
    <source>
        <dbReference type="ARBA" id="ARBA00022989"/>
    </source>
</evidence>
<evidence type="ECO:0000256" key="7">
    <source>
        <dbReference type="ARBA" id="ARBA00023065"/>
    </source>
</evidence>
<evidence type="ECO:0000256" key="2">
    <source>
        <dbReference type="ARBA" id="ARBA00008328"/>
    </source>
</evidence>
<evidence type="ECO:0000256" key="1">
    <source>
        <dbReference type="ARBA" id="ARBA00004127"/>
    </source>
</evidence>
<evidence type="ECO:0000256" key="3">
    <source>
        <dbReference type="ARBA" id="ARBA00022448"/>
    </source>
</evidence>
<keyword evidence="6 9" id="KW-1133">Transmembrane helix</keyword>
<keyword evidence="7" id="KW-0406">Ion transport</keyword>
<dbReference type="GeneID" id="80873647"/>
<accession>A0AAE9W954</accession>
<dbReference type="GO" id="GO:0007035">
    <property type="term" value="P:vacuolar acidification"/>
    <property type="evidence" value="ECO:0007669"/>
    <property type="project" value="TreeGrafter"/>
</dbReference>
<comment type="subcellular location">
    <subcellularLocation>
        <location evidence="1">Endomembrane system</location>
        <topology evidence="1">Multi-pass membrane protein</topology>
    </subcellularLocation>
</comment>
<dbReference type="EMBL" id="CP115611">
    <property type="protein sequence ID" value="WBW71970.1"/>
    <property type="molecule type" value="Genomic_DNA"/>
</dbReference>
<keyword evidence="3" id="KW-0813">Transport</keyword>
<dbReference type="Proteomes" id="UP001212411">
    <property type="component" value="Chromosome 1"/>
</dbReference>
<feature type="transmembrane region" description="Helical" evidence="9">
    <location>
        <begin position="6"/>
        <end position="24"/>
    </location>
</feature>
<dbReference type="InterPro" id="IPR008389">
    <property type="entry name" value="ATPase_V0-cplx_e1/e2_su"/>
</dbReference>
<dbReference type="KEGG" id="som:SOMG_00162"/>
<proteinExistence type="inferred from homology"/>
<keyword evidence="8 9" id="KW-0472">Membrane</keyword>
<comment type="similarity">
    <text evidence="2">Belongs to the V-ATPase e1/e2 subunit family.</text>
</comment>
<dbReference type="Pfam" id="PF05493">
    <property type="entry name" value="ATP_synt_H"/>
    <property type="match status" value="1"/>
</dbReference>
<keyword evidence="5" id="KW-0375">Hydrogen ion transport</keyword>
<dbReference type="GO" id="GO:0046961">
    <property type="term" value="F:proton-transporting ATPase activity, rotational mechanism"/>
    <property type="evidence" value="ECO:0007669"/>
    <property type="project" value="InterPro"/>
</dbReference>
<organism evidence="10 11">
    <name type="scientific">Schizosaccharomyces osmophilus</name>
    <dbReference type="NCBI Taxonomy" id="2545709"/>
    <lineage>
        <taxon>Eukaryota</taxon>
        <taxon>Fungi</taxon>
        <taxon>Dikarya</taxon>
        <taxon>Ascomycota</taxon>
        <taxon>Taphrinomycotina</taxon>
        <taxon>Schizosaccharomycetes</taxon>
        <taxon>Schizosaccharomycetales</taxon>
        <taxon>Schizosaccharomycetaceae</taxon>
        <taxon>Schizosaccharomyces</taxon>
    </lineage>
</organism>
<evidence type="ECO:0000256" key="8">
    <source>
        <dbReference type="ARBA" id="ARBA00023136"/>
    </source>
</evidence>
<gene>
    <name evidence="10" type="primary">vma9</name>
    <name evidence="10" type="ORF">SOMG_00162</name>
</gene>
<dbReference type="PANTHER" id="PTHR12263">
    <property type="entry name" value="VACUOLAR ATP SYNTHASE SUBUNIT H"/>
    <property type="match status" value="1"/>
</dbReference>
<sequence length="67" mass="7614">MSGYSVLLVGFLTALLCVVFYYFAPKGSNTNTWQMTLILTFSCCYILWAITYLAQLHPLESPTRVLE</sequence>
<protein>
    <submittedName>
        <fullName evidence="10">V-type ATPase V0 subunit e</fullName>
    </submittedName>
</protein>
<dbReference type="GO" id="GO:0000220">
    <property type="term" value="C:vacuolar proton-transporting V-type ATPase, V0 domain"/>
    <property type="evidence" value="ECO:0007669"/>
    <property type="project" value="TreeGrafter"/>
</dbReference>
<dbReference type="RefSeq" id="XP_056036213.1">
    <property type="nucleotide sequence ID" value="XM_056178958.1"/>
</dbReference>
<evidence type="ECO:0000313" key="11">
    <source>
        <dbReference type="Proteomes" id="UP001212411"/>
    </source>
</evidence>